<dbReference type="AlphaFoldDB" id="A0A8C2MCG7"/>
<feature type="region of interest" description="Disordered" evidence="1">
    <location>
        <begin position="87"/>
        <end position="109"/>
    </location>
</feature>
<dbReference type="PANTHER" id="PTHR40708">
    <property type="entry name" value="RIKEN CDNA 1700113H08 GENE"/>
    <property type="match status" value="1"/>
</dbReference>
<organism evidence="2 3">
    <name type="scientific">Cricetulus griseus</name>
    <name type="common">Chinese hamster</name>
    <name type="synonym">Cricetulus barabensis griseus</name>
    <dbReference type="NCBI Taxonomy" id="10029"/>
    <lineage>
        <taxon>Eukaryota</taxon>
        <taxon>Metazoa</taxon>
        <taxon>Chordata</taxon>
        <taxon>Craniata</taxon>
        <taxon>Vertebrata</taxon>
        <taxon>Euteleostomi</taxon>
        <taxon>Mammalia</taxon>
        <taxon>Eutheria</taxon>
        <taxon>Euarchontoglires</taxon>
        <taxon>Glires</taxon>
        <taxon>Rodentia</taxon>
        <taxon>Myomorpha</taxon>
        <taxon>Muroidea</taxon>
        <taxon>Cricetidae</taxon>
        <taxon>Cricetinae</taxon>
        <taxon>Cricetulus</taxon>
    </lineage>
</organism>
<dbReference type="Ensembl" id="ENSCGRT00001020989.1">
    <property type="protein sequence ID" value="ENSCGRP00001016745.1"/>
    <property type="gene ID" value="ENSCGRG00001016986.1"/>
</dbReference>
<reference evidence="2" key="2">
    <citation type="submission" date="2025-09" db="UniProtKB">
        <authorList>
            <consortium name="Ensembl"/>
        </authorList>
    </citation>
    <scope>IDENTIFICATION</scope>
</reference>
<dbReference type="Pfam" id="PF15380">
    <property type="entry name" value="DUF4607"/>
    <property type="match status" value="1"/>
</dbReference>
<evidence type="ECO:0000256" key="1">
    <source>
        <dbReference type="SAM" id="MobiDB-lite"/>
    </source>
</evidence>
<reference evidence="2" key="1">
    <citation type="submission" date="2025-08" db="UniProtKB">
        <authorList>
            <consortium name="Ensembl"/>
        </authorList>
    </citation>
    <scope>IDENTIFICATION</scope>
</reference>
<protein>
    <submittedName>
        <fullName evidence="2">RIKEN cDNA 1700113H08 gene</fullName>
    </submittedName>
</protein>
<dbReference type="InterPro" id="IPR029288">
    <property type="entry name" value="DUF4607"/>
</dbReference>
<name>A0A8C2MCG7_CRIGR</name>
<dbReference type="PANTHER" id="PTHR40708:SF1">
    <property type="entry name" value="RIKEN CDNA 1700113H08 GENE"/>
    <property type="match status" value="1"/>
</dbReference>
<evidence type="ECO:0000313" key="3">
    <source>
        <dbReference type="Proteomes" id="UP000694386"/>
    </source>
</evidence>
<proteinExistence type="predicted"/>
<feature type="region of interest" description="Disordered" evidence="1">
    <location>
        <begin position="179"/>
        <end position="207"/>
    </location>
</feature>
<gene>
    <name evidence="2" type="primary">C1H12orf42</name>
</gene>
<evidence type="ECO:0000313" key="2">
    <source>
        <dbReference type="Ensembl" id="ENSCGRP00001016745.1"/>
    </source>
</evidence>
<sequence>MRQKSNCYIPIVRSMILWERGTPHTSPNSHYEKRALPCARFLTHMKDFSASRRSDQSHLLSFPGPALRPFTAIGLCRSISQSSSSQQVSCKTSSESVSSAASRSSTNTDSLSICGNALGRGSVAIKITPAMTPKHPHPPTEHRSKSAGAFRVCAAKEPLPLIVGCATHLFTRKLKKACSSAAPRPPGRFHTACSQTPSRQVVNAHLH</sequence>
<feature type="compositionally biased region" description="Polar residues" evidence="1">
    <location>
        <begin position="192"/>
        <end position="201"/>
    </location>
</feature>
<dbReference type="Proteomes" id="UP000694386">
    <property type="component" value="Unplaced"/>
</dbReference>
<accession>A0A8C2MCG7</accession>